<feature type="domain" description="Tripartite ATP-independent periplasmic transporters DctQ component" evidence="10">
    <location>
        <begin position="1"/>
        <end position="120"/>
    </location>
</feature>
<organism evidence="11 12">
    <name type="scientific">Paracoccus methylovorus</name>
    <dbReference type="NCBI Taxonomy" id="2812658"/>
    <lineage>
        <taxon>Bacteria</taxon>
        <taxon>Pseudomonadati</taxon>
        <taxon>Pseudomonadota</taxon>
        <taxon>Alphaproteobacteria</taxon>
        <taxon>Rhodobacterales</taxon>
        <taxon>Paracoccaceae</taxon>
        <taxon>Paracoccus</taxon>
    </lineage>
</organism>
<gene>
    <name evidence="11" type="ORF">JWJ88_18525</name>
</gene>
<dbReference type="InterPro" id="IPR055348">
    <property type="entry name" value="DctQ"/>
</dbReference>
<name>A0ABX7JLT2_9RHOB</name>
<comment type="subcellular location">
    <subcellularLocation>
        <location evidence="1 9">Cell inner membrane</location>
        <topology evidence="1 9">Multi-pass membrane protein</topology>
    </subcellularLocation>
</comment>
<reference evidence="11 12" key="1">
    <citation type="submission" date="2021-02" db="EMBL/GenBank/DDBJ databases">
        <title>Paracoccus methylovroum sp.nov., a new methanol and methylamine utilizing methylotrophic denitrifer.</title>
        <authorList>
            <person name="Timsy T."/>
            <person name="Behrendt U."/>
            <person name="Ulrich A."/>
            <person name="Spanner T."/>
            <person name="Foesel B.U."/>
            <person name="Horn M.A."/>
            <person name="Kolb S."/>
        </authorList>
    </citation>
    <scope>NUCLEOTIDE SEQUENCE [LARGE SCALE GENOMIC DNA]</scope>
    <source>
        <strain evidence="11 12">H4-D09</strain>
    </source>
</reference>
<comment type="function">
    <text evidence="9">Part of the tripartite ATP-independent periplasmic (TRAP) transport system.</text>
</comment>
<keyword evidence="3" id="KW-1003">Cell membrane</keyword>
<evidence type="ECO:0000256" key="2">
    <source>
        <dbReference type="ARBA" id="ARBA00022448"/>
    </source>
</evidence>
<evidence type="ECO:0000256" key="8">
    <source>
        <dbReference type="ARBA" id="ARBA00038436"/>
    </source>
</evidence>
<dbReference type="InterPro" id="IPR007387">
    <property type="entry name" value="TRAP_DctQ"/>
</dbReference>
<dbReference type="PANTHER" id="PTHR35011:SF10">
    <property type="entry name" value="TRAP TRANSPORTER SMALL PERMEASE PROTEIN"/>
    <property type="match status" value="1"/>
</dbReference>
<evidence type="ECO:0000256" key="3">
    <source>
        <dbReference type="ARBA" id="ARBA00022475"/>
    </source>
</evidence>
<keyword evidence="7 9" id="KW-0472">Membrane</keyword>
<sequence length="141" mass="15450">MRYAFSTSTKISEEFSGYMFAIATVLAFVPALMRGRFLRIGAGLALMPLRIRAVFELLVGLISAAFCLVLTVQVWSLFRTSVEFGSVSEGYSATPLMYPQAILAPALALLSVAMLARGITLSRELWQGNTSMLMEEENVVD</sequence>
<keyword evidence="5 9" id="KW-0812">Transmembrane</keyword>
<feature type="transmembrane region" description="Helical" evidence="9">
    <location>
        <begin position="15"/>
        <end position="33"/>
    </location>
</feature>
<keyword evidence="6 9" id="KW-1133">Transmembrane helix</keyword>
<evidence type="ECO:0000256" key="5">
    <source>
        <dbReference type="ARBA" id="ARBA00022692"/>
    </source>
</evidence>
<evidence type="ECO:0000256" key="1">
    <source>
        <dbReference type="ARBA" id="ARBA00004429"/>
    </source>
</evidence>
<keyword evidence="12" id="KW-1185">Reference proteome</keyword>
<accession>A0ABX7JLT2</accession>
<evidence type="ECO:0000256" key="9">
    <source>
        <dbReference type="RuleBase" id="RU369079"/>
    </source>
</evidence>
<evidence type="ECO:0000313" key="12">
    <source>
        <dbReference type="Proteomes" id="UP000663629"/>
    </source>
</evidence>
<feature type="transmembrane region" description="Helical" evidence="9">
    <location>
        <begin position="54"/>
        <end position="78"/>
    </location>
</feature>
<keyword evidence="2 9" id="KW-0813">Transport</keyword>
<feature type="transmembrane region" description="Helical" evidence="9">
    <location>
        <begin position="98"/>
        <end position="116"/>
    </location>
</feature>
<proteinExistence type="inferred from homology"/>
<evidence type="ECO:0000256" key="6">
    <source>
        <dbReference type="ARBA" id="ARBA00022989"/>
    </source>
</evidence>
<evidence type="ECO:0000256" key="7">
    <source>
        <dbReference type="ARBA" id="ARBA00023136"/>
    </source>
</evidence>
<comment type="similarity">
    <text evidence="8 9">Belongs to the TRAP transporter small permease family.</text>
</comment>
<keyword evidence="4 9" id="KW-0997">Cell inner membrane</keyword>
<dbReference type="Proteomes" id="UP000663629">
    <property type="component" value="Chromosome 2"/>
</dbReference>
<dbReference type="EMBL" id="CP070371">
    <property type="protein sequence ID" value="QRZ14945.1"/>
    <property type="molecule type" value="Genomic_DNA"/>
</dbReference>
<comment type="caution">
    <text evidence="9">Lacks conserved residue(s) required for the propagation of feature annotation.</text>
</comment>
<comment type="subunit">
    <text evidence="9">The complex comprises the extracytoplasmic solute receptor protein and the two transmembrane proteins.</text>
</comment>
<dbReference type="PANTHER" id="PTHR35011">
    <property type="entry name" value="2,3-DIKETO-L-GULONATE TRAP TRANSPORTER SMALL PERMEASE PROTEIN YIAM"/>
    <property type="match status" value="1"/>
</dbReference>
<dbReference type="Pfam" id="PF04290">
    <property type="entry name" value="DctQ"/>
    <property type="match status" value="1"/>
</dbReference>
<evidence type="ECO:0000259" key="10">
    <source>
        <dbReference type="Pfam" id="PF04290"/>
    </source>
</evidence>
<protein>
    <recommendedName>
        <fullName evidence="9">TRAP transporter small permease protein</fullName>
    </recommendedName>
</protein>
<evidence type="ECO:0000256" key="4">
    <source>
        <dbReference type="ARBA" id="ARBA00022519"/>
    </source>
</evidence>
<evidence type="ECO:0000313" key="11">
    <source>
        <dbReference type="EMBL" id="QRZ14945.1"/>
    </source>
</evidence>